<reference evidence="14" key="1">
    <citation type="journal article" date="2019" name="Int. J. Syst. Evol. Microbiol.">
        <title>The Global Catalogue of Microorganisms (GCM) 10K type strain sequencing project: providing services to taxonomists for standard genome sequencing and annotation.</title>
        <authorList>
            <consortium name="The Broad Institute Genomics Platform"/>
            <consortium name="The Broad Institute Genome Sequencing Center for Infectious Disease"/>
            <person name="Wu L."/>
            <person name="Ma J."/>
        </authorList>
    </citation>
    <scope>NUCLEOTIDE SEQUENCE [LARGE SCALE GENOMIC DNA]</scope>
    <source>
        <strain evidence="14">JCM 1407</strain>
    </source>
</reference>
<dbReference type="CDD" id="cd00537">
    <property type="entry name" value="MTHFR"/>
    <property type="match status" value="1"/>
</dbReference>
<comment type="caution">
    <text evidence="13">The sequence shown here is derived from an EMBL/GenBank/DDBJ whole genome shotgun (WGS) entry which is preliminary data.</text>
</comment>
<organism evidence="13 14">
    <name type="scientific">Clostridium oceanicum</name>
    <dbReference type="NCBI Taxonomy" id="1543"/>
    <lineage>
        <taxon>Bacteria</taxon>
        <taxon>Bacillati</taxon>
        <taxon>Bacillota</taxon>
        <taxon>Clostridia</taxon>
        <taxon>Eubacteriales</taxon>
        <taxon>Clostridiaceae</taxon>
        <taxon>Clostridium</taxon>
    </lineage>
</organism>
<keyword evidence="8" id="KW-0520">NAD</keyword>
<dbReference type="SUPFAM" id="SSF51730">
    <property type="entry name" value="FAD-linked oxidoreductase"/>
    <property type="match status" value="1"/>
</dbReference>
<dbReference type="Pfam" id="PF02219">
    <property type="entry name" value="MTHFR"/>
    <property type="match status" value="1"/>
</dbReference>
<gene>
    <name evidence="13" type="primary">metF</name>
    <name evidence="13" type="ORF">GCM10008906_21420</name>
</gene>
<keyword evidence="7 12" id="KW-0560">Oxidoreductase</keyword>
<comment type="cofactor">
    <cofactor evidence="1 12">
        <name>FAD</name>
        <dbReference type="ChEBI" id="CHEBI:57692"/>
    </cofactor>
</comment>
<evidence type="ECO:0000256" key="2">
    <source>
        <dbReference type="ARBA" id="ARBA00004777"/>
    </source>
</evidence>
<dbReference type="NCBIfam" id="TIGR00676">
    <property type="entry name" value="fadh2"/>
    <property type="match status" value="1"/>
</dbReference>
<evidence type="ECO:0000256" key="10">
    <source>
        <dbReference type="ARBA" id="ARBA00034478"/>
    </source>
</evidence>
<dbReference type="Gene3D" id="3.20.20.220">
    <property type="match status" value="1"/>
</dbReference>
<evidence type="ECO:0000256" key="4">
    <source>
        <dbReference type="ARBA" id="ARBA00022605"/>
    </source>
</evidence>
<evidence type="ECO:0000256" key="1">
    <source>
        <dbReference type="ARBA" id="ARBA00001974"/>
    </source>
</evidence>
<comment type="catalytic activity">
    <reaction evidence="11">
        <text>(6S)-5-methyl-5,6,7,8-tetrahydrofolate + NAD(+) = (6R)-5,10-methylene-5,6,7,8-tetrahydrofolate + NADH + H(+)</text>
        <dbReference type="Rhea" id="RHEA:19821"/>
        <dbReference type="ChEBI" id="CHEBI:15378"/>
        <dbReference type="ChEBI" id="CHEBI:15636"/>
        <dbReference type="ChEBI" id="CHEBI:18608"/>
        <dbReference type="ChEBI" id="CHEBI:57540"/>
        <dbReference type="ChEBI" id="CHEBI:57945"/>
        <dbReference type="EC" id="1.5.1.54"/>
    </reaction>
    <physiologicalReaction direction="right-to-left" evidence="11">
        <dbReference type="Rhea" id="RHEA:19823"/>
    </physiologicalReaction>
</comment>
<evidence type="ECO:0000313" key="13">
    <source>
        <dbReference type="EMBL" id="GAA0740920.1"/>
    </source>
</evidence>
<evidence type="ECO:0000256" key="8">
    <source>
        <dbReference type="ARBA" id="ARBA00023027"/>
    </source>
</evidence>
<sequence>MKIKNLFSEKNVVFSLEVFPPKSTTPIENIYKTLDELKDLKPDYISVTYGAGGTSSGNKTCELSSLIKNKYNIEALAHLTCINSTKETIENTLKNLKDNNIENVLALRGDIPLDQKPIGDYNYGFELVDYIKKHHDFSIAAACYPEGHTESISLDKDIERLKQKVDCGTDYLISQLFFDNNLFYEFNDKINKKNINVPIQAGIMPVINKKQIERIVSLCGASLPPKFIKIMNRYEHDKNALRDAGIAYAVEQIVDLVSSGVKGIHLYTMNNPYVARKINESIKSIIGSVNNDLAI</sequence>
<comment type="similarity">
    <text evidence="3 12">Belongs to the methylenetetrahydrofolate reductase family.</text>
</comment>
<dbReference type="RefSeq" id="WP_343761559.1">
    <property type="nucleotide sequence ID" value="NZ_BAAACG010000010.1"/>
</dbReference>
<dbReference type="InterPro" id="IPR004620">
    <property type="entry name" value="MTHF_reductase_bac"/>
</dbReference>
<dbReference type="InterPro" id="IPR029041">
    <property type="entry name" value="FAD-linked_oxidoreductase-like"/>
</dbReference>
<keyword evidence="4" id="KW-0028">Amino-acid biosynthesis</keyword>
<dbReference type="EMBL" id="BAAACG010000010">
    <property type="protein sequence ID" value="GAA0740920.1"/>
    <property type="molecule type" value="Genomic_DNA"/>
</dbReference>
<evidence type="ECO:0000256" key="9">
    <source>
        <dbReference type="ARBA" id="ARBA00023167"/>
    </source>
</evidence>
<evidence type="ECO:0000256" key="3">
    <source>
        <dbReference type="ARBA" id="ARBA00006743"/>
    </source>
</evidence>
<comment type="pathway">
    <text evidence="10">Amino-acid biosynthesis; L-methionine biosynthesis via de novo pathway.</text>
</comment>
<evidence type="ECO:0000256" key="6">
    <source>
        <dbReference type="ARBA" id="ARBA00022827"/>
    </source>
</evidence>
<keyword evidence="5 12" id="KW-0285">Flavoprotein</keyword>
<dbReference type="PANTHER" id="PTHR45754:SF3">
    <property type="entry name" value="METHYLENETETRAHYDROFOLATE REDUCTASE (NADPH)"/>
    <property type="match status" value="1"/>
</dbReference>
<name>A0ABP3UR45_9CLOT</name>
<keyword evidence="6 12" id="KW-0274">FAD</keyword>
<evidence type="ECO:0000256" key="11">
    <source>
        <dbReference type="ARBA" id="ARBA00048628"/>
    </source>
</evidence>
<accession>A0ABP3UR45</accession>
<dbReference type="Proteomes" id="UP001501510">
    <property type="component" value="Unassembled WGS sequence"/>
</dbReference>
<evidence type="ECO:0000256" key="7">
    <source>
        <dbReference type="ARBA" id="ARBA00023002"/>
    </source>
</evidence>
<evidence type="ECO:0000256" key="12">
    <source>
        <dbReference type="RuleBase" id="RU003862"/>
    </source>
</evidence>
<comment type="pathway">
    <text evidence="2 12">One-carbon metabolism; tetrahydrofolate interconversion.</text>
</comment>
<proteinExistence type="inferred from homology"/>
<dbReference type="EC" id="1.5.1.54" evidence="12"/>
<evidence type="ECO:0000313" key="14">
    <source>
        <dbReference type="Proteomes" id="UP001501510"/>
    </source>
</evidence>
<keyword evidence="14" id="KW-1185">Reference proteome</keyword>
<protein>
    <recommendedName>
        <fullName evidence="12">Methylenetetrahydrofolate reductase</fullName>
        <ecNumber evidence="12">1.5.1.54</ecNumber>
    </recommendedName>
</protein>
<dbReference type="PANTHER" id="PTHR45754">
    <property type="entry name" value="METHYLENETETRAHYDROFOLATE REDUCTASE"/>
    <property type="match status" value="1"/>
</dbReference>
<keyword evidence="9" id="KW-0486">Methionine biosynthesis</keyword>
<dbReference type="InterPro" id="IPR003171">
    <property type="entry name" value="Mehydrof_redctse-like"/>
</dbReference>
<evidence type="ECO:0000256" key="5">
    <source>
        <dbReference type="ARBA" id="ARBA00022630"/>
    </source>
</evidence>